<keyword evidence="2" id="KW-1185">Reference proteome</keyword>
<proteinExistence type="predicted"/>
<dbReference type="RefSeq" id="WP_234655972.1">
    <property type="nucleotide sequence ID" value="NZ_CP094997.1"/>
</dbReference>
<protein>
    <submittedName>
        <fullName evidence="1">Uncharacterized protein</fullName>
    </submittedName>
</protein>
<organism evidence="1 2">
    <name type="scientific">Dyadobacter chenwenxiniae</name>
    <dbReference type="NCBI Taxonomy" id="2906456"/>
    <lineage>
        <taxon>Bacteria</taxon>
        <taxon>Pseudomonadati</taxon>
        <taxon>Bacteroidota</taxon>
        <taxon>Cytophagia</taxon>
        <taxon>Cytophagales</taxon>
        <taxon>Spirosomataceae</taxon>
        <taxon>Dyadobacter</taxon>
    </lineage>
</organism>
<reference evidence="1" key="1">
    <citation type="submission" date="2021-12" db="EMBL/GenBank/DDBJ databases">
        <title>Novel species in genus Dyadobacter.</title>
        <authorList>
            <person name="Ma C."/>
        </authorList>
    </citation>
    <scope>NUCLEOTIDE SEQUENCE</scope>
    <source>
        <strain evidence="1">LJ419</strain>
    </source>
</reference>
<evidence type="ECO:0000313" key="1">
    <source>
        <dbReference type="EMBL" id="MCF0062907.1"/>
    </source>
</evidence>
<comment type="caution">
    <text evidence="1">The sequence shown here is derived from an EMBL/GenBank/DDBJ whole genome shotgun (WGS) entry which is preliminary data.</text>
</comment>
<dbReference type="Proteomes" id="UP001139000">
    <property type="component" value="Unassembled WGS sequence"/>
</dbReference>
<dbReference type="AlphaFoldDB" id="A0A9X1TFG1"/>
<gene>
    <name evidence="1" type="ORF">LXM26_15470</name>
</gene>
<dbReference type="EMBL" id="JAJTTC010000003">
    <property type="protein sequence ID" value="MCF0062907.1"/>
    <property type="molecule type" value="Genomic_DNA"/>
</dbReference>
<accession>A0A9X1TFG1</accession>
<evidence type="ECO:0000313" key="2">
    <source>
        <dbReference type="Proteomes" id="UP001139000"/>
    </source>
</evidence>
<name>A0A9X1TFG1_9BACT</name>
<sequence>MTIQEQIEQDVAWVSRSSSMQAKLLDFLRSLKTQTAPKRNVERVLSHAGTIDNSAAVEVTQIINDEFGKIDGEWH</sequence>